<proteinExistence type="predicted"/>
<protein>
    <submittedName>
        <fullName evidence="2">Uncharacterized protein</fullName>
    </submittedName>
</protein>
<evidence type="ECO:0000256" key="1">
    <source>
        <dbReference type="SAM" id="Phobius"/>
    </source>
</evidence>
<evidence type="ECO:0000313" key="2">
    <source>
        <dbReference type="EMBL" id="ANE43405.1"/>
    </source>
</evidence>
<feature type="transmembrane region" description="Helical" evidence="1">
    <location>
        <begin position="118"/>
        <end position="138"/>
    </location>
</feature>
<keyword evidence="1" id="KW-1133">Transmembrane helix</keyword>
<name>A0A172T8Q0_9DEIO</name>
<accession>A0A172T8Q0</accession>
<reference evidence="2 3" key="1">
    <citation type="submission" date="2015-01" db="EMBL/GenBank/DDBJ databases">
        <title>Deinococcus puniceus/DY1/ whole genome sequencing.</title>
        <authorList>
            <person name="Kim M.K."/>
            <person name="Srinivasan S."/>
            <person name="Lee J.-J."/>
        </authorList>
    </citation>
    <scope>NUCLEOTIDE SEQUENCE [LARGE SCALE GENOMIC DNA]</scope>
    <source>
        <strain evidence="2 3">DY1</strain>
    </source>
</reference>
<keyword evidence="3" id="KW-1185">Reference proteome</keyword>
<keyword evidence="1" id="KW-0812">Transmembrane</keyword>
<keyword evidence="1" id="KW-0472">Membrane</keyword>
<feature type="transmembrane region" description="Helical" evidence="1">
    <location>
        <begin position="88"/>
        <end position="106"/>
    </location>
</feature>
<dbReference type="AlphaFoldDB" id="A0A172T8Q0"/>
<dbReference type="KEGG" id="dpu:SU48_06080"/>
<dbReference type="STRING" id="1182568.SU48_06080"/>
<dbReference type="EMBL" id="CP011387">
    <property type="protein sequence ID" value="ANE43405.1"/>
    <property type="molecule type" value="Genomic_DNA"/>
</dbReference>
<feature type="transmembrane region" description="Helical" evidence="1">
    <location>
        <begin position="26"/>
        <end position="52"/>
    </location>
</feature>
<organism evidence="2 3">
    <name type="scientific">Deinococcus puniceus</name>
    <dbReference type="NCBI Taxonomy" id="1182568"/>
    <lineage>
        <taxon>Bacteria</taxon>
        <taxon>Thermotogati</taxon>
        <taxon>Deinococcota</taxon>
        <taxon>Deinococci</taxon>
        <taxon>Deinococcales</taxon>
        <taxon>Deinococcaceae</taxon>
        <taxon>Deinococcus</taxon>
    </lineage>
</organism>
<dbReference type="PATRIC" id="fig|1182568.3.peg.1267"/>
<gene>
    <name evidence="2" type="ORF">SU48_06080</name>
</gene>
<evidence type="ECO:0000313" key="3">
    <source>
        <dbReference type="Proteomes" id="UP000077363"/>
    </source>
</evidence>
<sequence length="150" mass="15829">MHNEADAAPDVEWAEQTQRAAERLRILGGFGQSAAAFAALAAVQVLGVQFLAGTPPDWLWQTVMVLTAPLAFILTWRGLDPMPVGSAAIVYFPAAEATRAVLHALMPQQELGSSGLETMSAAVILVLALCGASFAFNLRTSPAKPKGRLT</sequence>
<dbReference type="Proteomes" id="UP000077363">
    <property type="component" value="Chromosome"/>
</dbReference>
<feature type="transmembrane region" description="Helical" evidence="1">
    <location>
        <begin position="58"/>
        <end position="76"/>
    </location>
</feature>